<proteinExistence type="predicted"/>
<organism evidence="1 2">
    <name type="scientific">Panagrolaimus sp. JU765</name>
    <dbReference type="NCBI Taxonomy" id="591449"/>
    <lineage>
        <taxon>Eukaryota</taxon>
        <taxon>Metazoa</taxon>
        <taxon>Ecdysozoa</taxon>
        <taxon>Nematoda</taxon>
        <taxon>Chromadorea</taxon>
        <taxon>Rhabditida</taxon>
        <taxon>Tylenchina</taxon>
        <taxon>Panagrolaimomorpha</taxon>
        <taxon>Panagrolaimoidea</taxon>
        <taxon>Panagrolaimidae</taxon>
        <taxon>Panagrolaimus</taxon>
    </lineage>
</organism>
<dbReference type="Proteomes" id="UP000887576">
    <property type="component" value="Unplaced"/>
</dbReference>
<reference evidence="2" key="1">
    <citation type="submission" date="2022-11" db="UniProtKB">
        <authorList>
            <consortium name="WormBaseParasite"/>
        </authorList>
    </citation>
    <scope>IDENTIFICATION</scope>
</reference>
<dbReference type="WBParaSite" id="JU765_v2.g19123.t1">
    <property type="protein sequence ID" value="JU765_v2.g19123.t1"/>
    <property type="gene ID" value="JU765_v2.g19123"/>
</dbReference>
<accession>A0AC34QT98</accession>
<name>A0AC34QT98_9BILA</name>
<sequence length="155" mass="17296">MKLLNLILFCVFVESIVTFSAIGWNPSIYRMRNIPNHITRNIGDSETARNIGRESSDDYRESIRDAGYDALKTYLTDRNSDNGKDSGTSTDSTNSENTGSSSSGSANSEYGSGSNSNSNLPLGPGYCCQGYQAVYNYRCQSDMRYYYYCIPSTYY</sequence>
<evidence type="ECO:0000313" key="2">
    <source>
        <dbReference type="WBParaSite" id="JU765_v2.g19123.t1"/>
    </source>
</evidence>
<evidence type="ECO:0000313" key="1">
    <source>
        <dbReference type="Proteomes" id="UP000887576"/>
    </source>
</evidence>
<protein>
    <submittedName>
        <fullName evidence="2">Uncharacterized protein</fullName>
    </submittedName>
</protein>